<proteinExistence type="predicted"/>
<dbReference type="Proteomes" id="UP000228740">
    <property type="component" value="Unassembled WGS sequence"/>
</dbReference>
<dbReference type="AlphaFoldDB" id="A0A2M9C6U5"/>
<organism evidence="1 2">
    <name type="scientific">Chryseobacterium geocarposphaerae</name>
    <dbReference type="NCBI Taxonomy" id="1416776"/>
    <lineage>
        <taxon>Bacteria</taxon>
        <taxon>Pseudomonadati</taxon>
        <taxon>Bacteroidota</taxon>
        <taxon>Flavobacteriia</taxon>
        <taxon>Flavobacteriales</taxon>
        <taxon>Weeksellaceae</taxon>
        <taxon>Chryseobacterium group</taxon>
        <taxon>Chryseobacterium</taxon>
    </lineage>
</organism>
<gene>
    <name evidence="1" type="ORF">CLV73_0568</name>
</gene>
<keyword evidence="2" id="KW-1185">Reference proteome</keyword>
<evidence type="ECO:0000313" key="1">
    <source>
        <dbReference type="EMBL" id="PJJ66580.1"/>
    </source>
</evidence>
<reference evidence="1 2" key="1">
    <citation type="submission" date="2017-11" db="EMBL/GenBank/DDBJ databases">
        <title>Genomic Encyclopedia of Archaeal and Bacterial Type Strains, Phase II (KMG-II): From Individual Species to Whole Genera.</title>
        <authorList>
            <person name="Goeker M."/>
        </authorList>
    </citation>
    <scope>NUCLEOTIDE SEQUENCE [LARGE SCALE GENOMIC DNA]</scope>
    <source>
        <strain evidence="1 2">DSM 27617</strain>
    </source>
</reference>
<name>A0A2M9C6U5_9FLAO</name>
<comment type="caution">
    <text evidence="1">The sequence shown here is derived from an EMBL/GenBank/DDBJ whole genome shotgun (WGS) entry which is preliminary data.</text>
</comment>
<sequence length="181" mass="20935">MNKIKITIPIILLVFSTYVVLHAVGASVFHPDSTVRSIGDIDLIRAEYKKINALKLRALQFKYENLECVDEGETTYYLQDDKVRKIVEKFIKGDGHTLTEYYFKDHKFIFALEIVIGGPAIGPETKTEYRYYVKNDKALRQMEGRKIVVPDTKFTEVLTNAYKLLKARNAKNFNEVICNFE</sequence>
<accession>A0A2M9C6U5</accession>
<evidence type="ECO:0000313" key="2">
    <source>
        <dbReference type="Proteomes" id="UP000228740"/>
    </source>
</evidence>
<dbReference type="EMBL" id="PGFD01000001">
    <property type="protein sequence ID" value="PJJ66580.1"/>
    <property type="molecule type" value="Genomic_DNA"/>
</dbReference>
<protein>
    <submittedName>
        <fullName evidence="1">Uncharacterized protein</fullName>
    </submittedName>
</protein>